<dbReference type="Gene3D" id="3.90.180.10">
    <property type="entry name" value="Medium-chain alcohol dehydrogenases, catalytic domain"/>
    <property type="match status" value="1"/>
</dbReference>
<dbReference type="CDD" id="cd08267">
    <property type="entry name" value="MDR1"/>
    <property type="match status" value="1"/>
</dbReference>
<dbReference type="InterPro" id="IPR013154">
    <property type="entry name" value="ADH-like_N"/>
</dbReference>
<dbReference type="Proteomes" id="UP001224775">
    <property type="component" value="Unassembled WGS sequence"/>
</dbReference>
<name>A0AAD8Y0Y0_9STRA</name>
<dbReference type="SUPFAM" id="SSF50129">
    <property type="entry name" value="GroES-like"/>
    <property type="match status" value="1"/>
</dbReference>
<dbReference type="InterPro" id="IPR020843">
    <property type="entry name" value="ER"/>
</dbReference>
<dbReference type="InterPro" id="IPR050700">
    <property type="entry name" value="YIM1/Zinc_Alcohol_DH_Fams"/>
</dbReference>
<dbReference type="InterPro" id="IPR036291">
    <property type="entry name" value="NAD(P)-bd_dom_sf"/>
</dbReference>
<keyword evidence="3" id="KW-1185">Reference proteome</keyword>
<dbReference type="InterPro" id="IPR011032">
    <property type="entry name" value="GroES-like_sf"/>
</dbReference>
<dbReference type="AlphaFoldDB" id="A0AAD8Y0Y0"/>
<dbReference type="PANTHER" id="PTHR11695">
    <property type="entry name" value="ALCOHOL DEHYDROGENASE RELATED"/>
    <property type="match status" value="1"/>
</dbReference>
<comment type="caution">
    <text evidence="2">The sequence shown here is derived from an EMBL/GenBank/DDBJ whole genome shotgun (WGS) entry which is preliminary data.</text>
</comment>
<dbReference type="SUPFAM" id="SSF51735">
    <property type="entry name" value="NAD(P)-binding Rossmann-fold domains"/>
    <property type="match status" value="1"/>
</dbReference>
<accession>A0AAD8Y0Y0</accession>
<proteinExistence type="predicted"/>
<organism evidence="2 3">
    <name type="scientific">Skeletonema marinoi</name>
    <dbReference type="NCBI Taxonomy" id="267567"/>
    <lineage>
        <taxon>Eukaryota</taxon>
        <taxon>Sar</taxon>
        <taxon>Stramenopiles</taxon>
        <taxon>Ochrophyta</taxon>
        <taxon>Bacillariophyta</taxon>
        <taxon>Coscinodiscophyceae</taxon>
        <taxon>Thalassiosirophycidae</taxon>
        <taxon>Thalassiosirales</taxon>
        <taxon>Skeletonemataceae</taxon>
        <taxon>Skeletonema</taxon>
        <taxon>Skeletonema marinoi-dohrnii complex</taxon>
    </lineage>
</organism>
<evidence type="ECO:0000259" key="1">
    <source>
        <dbReference type="SMART" id="SM00829"/>
    </source>
</evidence>
<gene>
    <name evidence="2" type="ORF">QTG54_012366</name>
</gene>
<reference evidence="2" key="1">
    <citation type="submission" date="2023-06" db="EMBL/GenBank/DDBJ databases">
        <title>Survivors Of The Sea: Transcriptome response of Skeletonema marinoi to long-term dormancy.</title>
        <authorList>
            <person name="Pinder M.I.M."/>
            <person name="Kourtchenko O."/>
            <person name="Robertson E.K."/>
            <person name="Larsson T."/>
            <person name="Maumus F."/>
            <person name="Osuna-Cruz C.M."/>
            <person name="Vancaester E."/>
            <person name="Stenow R."/>
            <person name="Vandepoele K."/>
            <person name="Ploug H."/>
            <person name="Bruchert V."/>
            <person name="Godhe A."/>
            <person name="Topel M."/>
        </authorList>
    </citation>
    <scope>NUCLEOTIDE SEQUENCE</scope>
    <source>
        <strain evidence="2">R05AC</strain>
    </source>
</reference>
<protein>
    <submittedName>
        <fullName evidence="2">Alcohol dehydrogenase-related protein</fullName>
    </submittedName>
</protein>
<feature type="domain" description="Enoyl reductase (ER)" evidence="1">
    <location>
        <begin position="5"/>
        <end position="266"/>
    </location>
</feature>
<dbReference type="GO" id="GO:0016491">
    <property type="term" value="F:oxidoreductase activity"/>
    <property type="evidence" value="ECO:0007669"/>
    <property type="project" value="InterPro"/>
</dbReference>
<evidence type="ECO:0000313" key="2">
    <source>
        <dbReference type="EMBL" id="KAK1736921.1"/>
    </source>
</evidence>
<dbReference type="EMBL" id="JATAAI010000027">
    <property type="protein sequence ID" value="KAK1736921.1"/>
    <property type="molecule type" value="Genomic_DNA"/>
</dbReference>
<dbReference type="Pfam" id="PF13602">
    <property type="entry name" value="ADH_zinc_N_2"/>
    <property type="match status" value="1"/>
</dbReference>
<sequence length="272" mass="28868">MIPGSLLHNLKVTPLDAGWYFSGIVENIAEGVDNLKVGDAVHGHLQYSSKTKQGTLTDYITVPASECAKIPEGINMDVAAAVTTEALTAIQAMRDKGGLSKGKSILIIAAGGVVGTQTQAVQIAKVLKAGSVHAVCSTKDASNATKLGADLVIDRTKKAITKALDAASYDVIFDTTGKYAMKKGGTFVSTIPNITDYPPFSWIVGIATGKHSKSLMVKCNRQDLELVGEWMKAGMTVPIDSVYDIKDIDDARERQESGKKSGRVVIKVADGW</sequence>
<evidence type="ECO:0000313" key="3">
    <source>
        <dbReference type="Proteomes" id="UP001224775"/>
    </source>
</evidence>
<dbReference type="PANTHER" id="PTHR11695:SF294">
    <property type="entry name" value="RETICULON-4-INTERACTING PROTEIN 1, MITOCHONDRIAL"/>
    <property type="match status" value="1"/>
</dbReference>
<dbReference type="Gene3D" id="3.40.50.720">
    <property type="entry name" value="NAD(P)-binding Rossmann-like Domain"/>
    <property type="match status" value="1"/>
</dbReference>
<dbReference type="Pfam" id="PF08240">
    <property type="entry name" value="ADH_N"/>
    <property type="match status" value="1"/>
</dbReference>
<dbReference type="SMART" id="SM00829">
    <property type="entry name" value="PKS_ER"/>
    <property type="match status" value="1"/>
</dbReference>
<dbReference type="GO" id="GO:0005739">
    <property type="term" value="C:mitochondrion"/>
    <property type="evidence" value="ECO:0007669"/>
    <property type="project" value="TreeGrafter"/>
</dbReference>